<feature type="region of interest" description="Disordered" evidence="1">
    <location>
        <begin position="312"/>
        <end position="358"/>
    </location>
</feature>
<proteinExistence type="predicted"/>
<feature type="region of interest" description="Disordered" evidence="1">
    <location>
        <begin position="133"/>
        <end position="265"/>
    </location>
</feature>
<evidence type="ECO:0000313" key="4">
    <source>
        <dbReference type="Proteomes" id="UP001331761"/>
    </source>
</evidence>
<dbReference type="Proteomes" id="UP001331761">
    <property type="component" value="Unassembled WGS sequence"/>
</dbReference>
<dbReference type="EMBL" id="WIXE01003491">
    <property type="protein sequence ID" value="KAK5983905.1"/>
    <property type="molecule type" value="Genomic_DNA"/>
</dbReference>
<feature type="region of interest" description="Disordered" evidence="1">
    <location>
        <begin position="280"/>
        <end position="299"/>
    </location>
</feature>
<keyword evidence="2" id="KW-0472">Membrane</keyword>
<keyword evidence="2" id="KW-0812">Transmembrane</keyword>
<feature type="compositionally biased region" description="Basic and acidic residues" evidence="1">
    <location>
        <begin position="312"/>
        <end position="329"/>
    </location>
</feature>
<dbReference type="AlphaFoldDB" id="A0AAN8G592"/>
<feature type="transmembrane region" description="Helical" evidence="2">
    <location>
        <begin position="6"/>
        <end position="29"/>
    </location>
</feature>
<reference evidence="3 4" key="1">
    <citation type="submission" date="2019-10" db="EMBL/GenBank/DDBJ databases">
        <title>Assembly and Annotation for the nematode Trichostrongylus colubriformis.</title>
        <authorList>
            <person name="Martin J."/>
        </authorList>
    </citation>
    <scope>NUCLEOTIDE SEQUENCE [LARGE SCALE GENOMIC DNA]</scope>
    <source>
        <strain evidence="3">G859</strain>
        <tissue evidence="3">Whole worm</tissue>
    </source>
</reference>
<gene>
    <name evidence="3" type="ORF">GCK32_006573</name>
</gene>
<comment type="caution">
    <text evidence="3">The sequence shown here is derived from an EMBL/GenBank/DDBJ whole genome shotgun (WGS) entry which is preliminary data.</text>
</comment>
<evidence type="ECO:0000256" key="1">
    <source>
        <dbReference type="SAM" id="MobiDB-lite"/>
    </source>
</evidence>
<evidence type="ECO:0000313" key="3">
    <source>
        <dbReference type="EMBL" id="KAK5983905.1"/>
    </source>
</evidence>
<keyword evidence="4" id="KW-1185">Reference proteome</keyword>
<evidence type="ECO:0000256" key="2">
    <source>
        <dbReference type="SAM" id="Phobius"/>
    </source>
</evidence>
<keyword evidence="2" id="KW-1133">Transmembrane helix</keyword>
<sequence>MEPQAVPVVPISVYIGGTMLNFFLLYVYWHWYWHVASLWGSAVKVRFGEVVRNANNRSRRDKPRVPKEDMSFLQPLDVDKLQNSTTTIRNGSTKTARRPLQRNETNVSLEFEEAVAKMNGKLLNGAVKNAATRPSPLAQTSKFKGSVEESAKSNGLLEVPSTSKTVRARYPHEPPVLRAMAKREKDETASKPSGAAKRAMYKQKRASKEATIEREPFPTPSKRRTSLTVTSEPKETTAPPTVTQESKRLQPNGAIPGQKRSERRRSTVTIIADPLVIPTTTYSEEDSTPSPPPPPIYATRLTKNAYENRILRAQEKKRDKLKPEMQERTPRRRLPRTPSGTPAGELPRPKFYLSNSEL</sequence>
<name>A0AAN8G592_TRICO</name>
<feature type="compositionally biased region" description="Basic and acidic residues" evidence="1">
    <location>
        <begin position="206"/>
        <end position="216"/>
    </location>
</feature>
<accession>A0AAN8G592</accession>
<organism evidence="3 4">
    <name type="scientific">Trichostrongylus colubriformis</name>
    <name type="common">Black scour worm</name>
    <dbReference type="NCBI Taxonomy" id="6319"/>
    <lineage>
        <taxon>Eukaryota</taxon>
        <taxon>Metazoa</taxon>
        <taxon>Ecdysozoa</taxon>
        <taxon>Nematoda</taxon>
        <taxon>Chromadorea</taxon>
        <taxon>Rhabditida</taxon>
        <taxon>Rhabditina</taxon>
        <taxon>Rhabditomorpha</taxon>
        <taxon>Strongyloidea</taxon>
        <taxon>Trichostrongylidae</taxon>
        <taxon>Trichostrongylus</taxon>
    </lineage>
</organism>
<protein>
    <submittedName>
        <fullName evidence="3">Uncharacterized protein</fullName>
    </submittedName>
</protein>